<proteinExistence type="inferred from homology"/>
<comment type="caution">
    <text evidence="15">The sequence shown here is derived from an EMBL/GenBank/DDBJ whole genome shotgun (WGS) entry which is preliminary data.</text>
</comment>
<dbReference type="InterPro" id="IPR001269">
    <property type="entry name" value="DUS_fam"/>
</dbReference>
<evidence type="ECO:0000256" key="1">
    <source>
        <dbReference type="ARBA" id="ARBA00001917"/>
    </source>
</evidence>
<feature type="region of interest" description="Disordered" evidence="13">
    <location>
        <begin position="1"/>
        <end position="29"/>
    </location>
</feature>
<evidence type="ECO:0000256" key="11">
    <source>
        <dbReference type="ARBA" id="ARBA00048802"/>
    </source>
</evidence>
<reference evidence="15 16" key="1">
    <citation type="submission" date="2014-11" db="EMBL/GenBank/DDBJ databases">
        <title>Comparative genomics of Methylobacterium species.</title>
        <authorList>
            <person name="Chaudhry V."/>
            <person name="Patil P.B."/>
        </authorList>
    </citation>
    <scope>NUCLEOTIDE SEQUENCE [LARGE SCALE GENOMIC DNA]</scope>
    <source>
        <strain evidence="15 16">SE3.6</strain>
    </source>
</reference>
<evidence type="ECO:0000256" key="7">
    <source>
        <dbReference type="ARBA" id="ARBA00022857"/>
    </source>
</evidence>
<keyword evidence="3" id="KW-0820">tRNA-binding</keyword>
<dbReference type="Proteomes" id="UP000036471">
    <property type="component" value="Unassembled WGS sequence"/>
</dbReference>
<dbReference type="InterPro" id="IPR035587">
    <property type="entry name" value="DUS-like_FMN-bd"/>
</dbReference>
<sequence>MTTDHYLSAEGPGAASGASPAALPPAGADGAALHARSALRVPRPDARGPLLARGALLAPLSGVTDLHMRRIARRLGATATVSEMVAAEDFARGTEEARLRAEGEGVLPHIVQLAGCDPRWMAEGARLAEANGADVIDVNMGCPAKAVTGGQAGSALMRDLDHAERLLAAVREAVSVPVTVKMRLGWDDATRNAPDLARRAERLGYAAVTVHGRTRQQFYTGRADWAAIRLVRDAVAIPLVANGDVAGLDDARACLQASGADAVMIGRAAVGRPWLVAAVAAGLAGETLAEPDAAAKAALAAEHYDGLIALYGARMGVRHARKHLAAYADHAGGLTPDERTRLLTTGDPAEAARLLRRAFEAPSAQPAARPEQQAA</sequence>
<dbReference type="PROSITE" id="PS01136">
    <property type="entry name" value="UPF0034"/>
    <property type="match status" value="1"/>
</dbReference>
<evidence type="ECO:0000256" key="2">
    <source>
        <dbReference type="ARBA" id="ARBA00002790"/>
    </source>
</evidence>
<gene>
    <name evidence="15" type="ORF">QR79_20690</name>
</gene>
<organism evidence="15 16">
    <name type="scientific">Methylobacterium indicum</name>
    <dbReference type="NCBI Taxonomy" id="1775910"/>
    <lineage>
        <taxon>Bacteria</taxon>
        <taxon>Pseudomonadati</taxon>
        <taxon>Pseudomonadota</taxon>
        <taxon>Alphaproteobacteria</taxon>
        <taxon>Hyphomicrobiales</taxon>
        <taxon>Methylobacteriaceae</taxon>
        <taxon>Methylobacterium</taxon>
    </lineage>
</organism>
<dbReference type="PANTHER" id="PTHR45846">
    <property type="entry name" value="TRNA-DIHYDROURIDINE(47) SYNTHASE [NAD(P)(+)]-LIKE"/>
    <property type="match status" value="1"/>
</dbReference>
<evidence type="ECO:0000313" key="16">
    <source>
        <dbReference type="Proteomes" id="UP000036471"/>
    </source>
</evidence>
<evidence type="ECO:0000256" key="8">
    <source>
        <dbReference type="ARBA" id="ARBA00022884"/>
    </source>
</evidence>
<dbReference type="Pfam" id="PF01207">
    <property type="entry name" value="Dus"/>
    <property type="match status" value="1"/>
</dbReference>
<comment type="catalytic activity">
    <reaction evidence="11">
        <text>a 5,6-dihydrouridine in tRNA + NAD(+) = a uridine in tRNA + NADH + H(+)</text>
        <dbReference type="Rhea" id="RHEA:54452"/>
        <dbReference type="Rhea" id="RHEA-COMP:13339"/>
        <dbReference type="Rhea" id="RHEA-COMP:13887"/>
        <dbReference type="ChEBI" id="CHEBI:15378"/>
        <dbReference type="ChEBI" id="CHEBI:57540"/>
        <dbReference type="ChEBI" id="CHEBI:57945"/>
        <dbReference type="ChEBI" id="CHEBI:65315"/>
        <dbReference type="ChEBI" id="CHEBI:74443"/>
    </reaction>
</comment>
<dbReference type="InterPro" id="IPR013785">
    <property type="entry name" value="Aldolase_TIM"/>
</dbReference>
<dbReference type="Gene3D" id="1.10.1200.80">
    <property type="entry name" value="Putative flavin oxidoreducatase, domain 2"/>
    <property type="match status" value="1"/>
</dbReference>
<keyword evidence="7" id="KW-0521">NADP</keyword>
<evidence type="ECO:0000259" key="14">
    <source>
        <dbReference type="Pfam" id="PF01207"/>
    </source>
</evidence>
<accession>A0ABR5H3N1</accession>
<evidence type="ECO:0000256" key="12">
    <source>
        <dbReference type="PIRNR" id="PIRNR006621"/>
    </source>
</evidence>
<feature type="domain" description="DUS-like FMN-binding" evidence="14">
    <location>
        <begin position="56"/>
        <end position="330"/>
    </location>
</feature>
<comment type="similarity">
    <text evidence="12">Belongs to the dus family.</text>
</comment>
<name>A0ABR5H3N1_9HYPH</name>
<evidence type="ECO:0000256" key="4">
    <source>
        <dbReference type="ARBA" id="ARBA00022630"/>
    </source>
</evidence>
<dbReference type="EMBL" id="JTHG01000204">
    <property type="protein sequence ID" value="KMO18213.1"/>
    <property type="molecule type" value="Genomic_DNA"/>
</dbReference>
<dbReference type="PIRSF" id="PIRSF006621">
    <property type="entry name" value="Dus"/>
    <property type="match status" value="1"/>
</dbReference>
<keyword evidence="16" id="KW-1185">Reference proteome</keyword>
<comment type="cofactor">
    <cofactor evidence="1 12">
        <name>FMN</name>
        <dbReference type="ChEBI" id="CHEBI:58210"/>
    </cofactor>
</comment>
<comment type="function">
    <text evidence="2 12">Catalyzes the synthesis of 5,6-dihydrouridine (D), a modified base found in the D-loop of most tRNAs, via the reduction of the C5-C6 double bond in target uridines.</text>
</comment>
<dbReference type="PANTHER" id="PTHR45846:SF1">
    <property type="entry name" value="TRNA-DIHYDROURIDINE(47) SYNTHASE [NAD(P)(+)]-LIKE"/>
    <property type="match status" value="1"/>
</dbReference>
<dbReference type="InterPro" id="IPR004652">
    <property type="entry name" value="DusB-like"/>
</dbReference>
<dbReference type="InterPro" id="IPR018517">
    <property type="entry name" value="tRNA_hU_synthase_CS"/>
</dbReference>
<dbReference type="NCBIfam" id="TIGR00737">
    <property type="entry name" value="nifR3_yhdG"/>
    <property type="match status" value="1"/>
</dbReference>
<evidence type="ECO:0000256" key="3">
    <source>
        <dbReference type="ARBA" id="ARBA00022555"/>
    </source>
</evidence>
<keyword evidence="5 12" id="KW-0288">FMN</keyword>
<keyword evidence="9 12" id="KW-0560">Oxidoreductase</keyword>
<dbReference type="EC" id="1.3.1.-" evidence="12"/>
<keyword evidence="6 12" id="KW-0819">tRNA processing</keyword>
<comment type="catalytic activity">
    <reaction evidence="10">
        <text>a 5,6-dihydrouridine in tRNA + NADP(+) = a uridine in tRNA + NADPH + H(+)</text>
        <dbReference type="Rhea" id="RHEA:23624"/>
        <dbReference type="Rhea" id="RHEA-COMP:13339"/>
        <dbReference type="Rhea" id="RHEA-COMP:13887"/>
        <dbReference type="ChEBI" id="CHEBI:15378"/>
        <dbReference type="ChEBI" id="CHEBI:57783"/>
        <dbReference type="ChEBI" id="CHEBI:58349"/>
        <dbReference type="ChEBI" id="CHEBI:65315"/>
        <dbReference type="ChEBI" id="CHEBI:74443"/>
    </reaction>
</comment>
<evidence type="ECO:0000256" key="5">
    <source>
        <dbReference type="ARBA" id="ARBA00022643"/>
    </source>
</evidence>
<dbReference type="Gene3D" id="3.20.20.70">
    <property type="entry name" value="Aldolase class I"/>
    <property type="match status" value="1"/>
</dbReference>
<keyword evidence="8" id="KW-0694">RNA-binding</keyword>
<evidence type="ECO:0000256" key="6">
    <source>
        <dbReference type="ARBA" id="ARBA00022694"/>
    </source>
</evidence>
<protein>
    <recommendedName>
        <fullName evidence="12">tRNA-dihydrouridine synthase</fullName>
        <ecNumber evidence="12">1.3.1.-</ecNumber>
    </recommendedName>
</protein>
<dbReference type="SUPFAM" id="SSF51395">
    <property type="entry name" value="FMN-linked oxidoreductases"/>
    <property type="match status" value="1"/>
</dbReference>
<keyword evidence="4 12" id="KW-0285">Flavoprotein</keyword>
<dbReference type="InterPro" id="IPR024036">
    <property type="entry name" value="tRNA-dHydroUridine_Synthase_C"/>
</dbReference>
<evidence type="ECO:0000313" key="15">
    <source>
        <dbReference type="EMBL" id="KMO18213.1"/>
    </source>
</evidence>
<dbReference type="RefSeq" id="WP_082171965.1">
    <property type="nucleotide sequence ID" value="NZ_JTHF01000185.1"/>
</dbReference>
<evidence type="ECO:0000256" key="9">
    <source>
        <dbReference type="ARBA" id="ARBA00023002"/>
    </source>
</evidence>
<feature type="compositionally biased region" description="Low complexity" evidence="13">
    <location>
        <begin position="8"/>
        <end position="29"/>
    </location>
</feature>
<evidence type="ECO:0000256" key="10">
    <source>
        <dbReference type="ARBA" id="ARBA00048205"/>
    </source>
</evidence>
<dbReference type="CDD" id="cd02801">
    <property type="entry name" value="DUS_like_FMN"/>
    <property type="match status" value="1"/>
</dbReference>
<evidence type="ECO:0000256" key="13">
    <source>
        <dbReference type="SAM" id="MobiDB-lite"/>
    </source>
</evidence>